<proteinExistence type="predicted"/>
<dbReference type="Pfam" id="PF00300">
    <property type="entry name" value="His_Phos_1"/>
    <property type="match status" value="1"/>
</dbReference>
<sequence>MSARELPLLLVRHAEAEDTHILGDEARALTPEGRALFRQHARKLARLTPLQGIVTSPLVRAVQTAELLAEALGLSRVEVHPALVPRNSAPRRILKLARELGPGFALVGHNPSLEQALALALGDDTQAPEKLRKGTAVALQSTGDDAGFQLVWWAAPGRALKRYDAGG</sequence>
<organism evidence="1 2">
    <name type="scientific">Myxococcus llanfairpwllgwyngyllgogerychwyrndrobwllllantysiliogogogochensis</name>
    <dbReference type="NCBI Taxonomy" id="2590453"/>
    <lineage>
        <taxon>Bacteria</taxon>
        <taxon>Pseudomonadati</taxon>
        <taxon>Myxococcota</taxon>
        <taxon>Myxococcia</taxon>
        <taxon>Myxococcales</taxon>
        <taxon>Cystobacterineae</taxon>
        <taxon>Myxococcaceae</taxon>
        <taxon>Myxococcus</taxon>
    </lineage>
</organism>
<dbReference type="EMBL" id="VIFM01000083">
    <property type="protein sequence ID" value="TQF13955.1"/>
    <property type="molecule type" value="Genomic_DNA"/>
</dbReference>
<dbReference type="RefSeq" id="WP_141644371.1">
    <property type="nucleotide sequence ID" value="NZ_VIFM01000083.1"/>
</dbReference>
<dbReference type="Gene3D" id="3.40.50.1240">
    <property type="entry name" value="Phosphoglycerate mutase-like"/>
    <property type="match status" value="1"/>
</dbReference>
<dbReference type="InterPro" id="IPR013078">
    <property type="entry name" value="His_Pase_superF_clade-1"/>
</dbReference>
<gene>
    <name evidence="1" type="ORF">FJV41_21365</name>
</gene>
<dbReference type="InterPro" id="IPR029033">
    <property type="entry name" value="His_PPase_superfam"/>
</dbReference>
<accession>A0A540WY84</accession>
<protein>
    <submittedName>
        <fullName evidence="1">Histidine phosphatase</fullName>
    </submittedName>
</protein>
<name>A0A540WY84_9BACT</name>
<dbReference type="OrthoDB" id="194934at2"/>
<evidence type="ECO:0000313" key="2">
    <source>
        <dbReference type="Proteomes" id="UP000315369"/>
    </source>
</evidence>
<dbReference type="Proteomes" id="UP000315369">
    <property type="component" value="Unassembled WGS sequence"/>
</dbReference>
<comment type="caution">
    <text evidence="1">The sequence shown here is derived from an EMBL/GenBank/DDBJ whole genome shotgun (WGS) entry which is preliminary data.</text>
</comment>
<evidence type="ECO:0000313" key="1">
    <source>
        <dbReference type="EMBL" id="TQF13955.1"/>
    </source>
</evidence>
<dbReference type="SUPFAM" id="SSF53254">
    <property type="entry name" value="Phosphoglycerate mutase-like"/>
    <property type="match status" value="1"/>
</dbReference>
<reference evidence="1 2" key="1">
    <citation type="submission" date="2019-06" db="EMBL/GenBank/DDBJ databases">
        <authorList>
            <person name="Livingstone P."/>
            <person name="Whitworth D."/>
        </authorList>
    </citation>
    <scope>NUCLEOTIDE SEQUENCE [LARGE SCALE GENOMIC DNA]</scope>
    <source>
        <strain evidence="1 2">AM401</strain>
    </source>
</reference>
<dbReference type="SMART" id="SM00855">
    <property type="entry name" value="PGAM"/>
    <property type="match status" value="1"/>
</dbReference>
<dbReference type="CDD" id="cd07067">
    <property type="entry name" value="HP_PGM_like"/>
    <property type="match status" value="1"/>
</dbReference>
<keyword evidence="2" id="KW-1185">Reference proteome</keyword>
<dbReference type="AlphaFoldDB" id="A0A540WY84"/>